<proteinExistence type="predicted"/>
<comment type="caution">
    <text evidence="7">The sequence shown here is derived from an EMBL/GenBank/DDBJ whole genome shotgun (WGS) entry which is preliminary data.</text>
</comment>
<comment type="subunit">
    <text evidence="2">Monomer.</text>
</comment>
<dbReference type="Proteomes" id="UP001172083">
    <property type="component" value="Unassembled WGS sequence"/>
</dbReference>
<evidence type="ECO:0000256" key="1">
    <source>
        <dbReference type="ARBA" id="ARBA00001913"/>
    </source>
</evidence>
<organism evidence="7 8">
    <name type="scientific">Agaribacillus aureus</name>
    <dbReference type="NCBI Taxonomy" id="3051825"/>
    <lineage>
        <taxon>Bacteria</taxon>
        <taxon>Pseudomonadati</taxon>
        <taxon>Bacteroidota</taxon>
        <taxon>Cytophagia</taxon>
        <taxon>Cytophagales</taxon>
        <taxon>Splendidivirgaceae</taxon>
        <taxon>Agaribacillus</taxon>
    </lineage>
</organism>
<feature type="domain" description="Glycosyl-hydrolase 97 catalytic" evidence="4">
    <location>
        <begin position="292"/>
        <end position="441"/>
    </location>
</feature>
<keyword evidence="8" id="KW-1185">Reference proteome</keyword>
<evidence type="ECO:0000256" key="2">
    <source>
        <dbReference type="ARBA" id="ARBA00011245"/>
    </source>
</evidence>
<dbReference type="PANTHER" id="PTHR35803">
    <property type="entry name" value="GLUCAN 1,4-ALPHA-GLUCOSIDASE SUSB-RELATED"/>
    <property type="match status" value="1"/>
</dbReference>
<dbReference type="InterPro" id="IPR013785">
    <property type="entry name" value="Aldolase_TIM"/>
</dbReference>
<sequence>MIRNFLTAFDKITFYQLLLLLTIITAACTPQQHEVTVQSPDGNYQFTFQLNEQGTPAYMVNYKGKQIIGKSALGFEMSGVSGNNKKIKIGHEEDTAVDAKWRPVYGERNEYPDKYSETLIVLTGEDAKFNLRVRAYNEGVAFRYEFRVDDIQIQKELTEFALPPDATAWASVRAQSEILKMPVADIKEAVERPLLVALNNNTFIALGEAALVDYARMKFTGKPGKPGTLVADLSSEVRSEQPIETPWRFIMAGEKPGQLLENNYLLLNLNEPNKITDDSWIKPGKVIREVTLTTQGGMACVDFAVENNLQFIEFDAGWYGNEYDDASDATTITVDPKRSKGPLELLKVIDYAKSNDVGVILYVNRRALEKQLDDVLPLVKSWGVSGLKYGFVNVGPQEWTSWLHDAVRKAADHQLMVDVHDEYRPTGYSRTYPNFMTQEGIRGDEESPENSMVLNTIFTRMIAGAGDQTNCYFASRVTEKMGSHASQLAKAVCIYSPWQFLYWYDRPQGSPAKDGGAGGSEDHIIDLPELEFYRQLPTIWDDTKVIDGYPGEYAVIARKSGEDWFIGVVNGSDARDIEIPLDFLTADKKYEATIYADDKNAGTRTNVVIEEQKVASNDLITRSIEGSNGVAIHIKAVK</sequence>
<feature type="domain" description="Glycosyl-hydrolase 97 N-terminal" evidence="5">
    <location>
        <begin position="37"/>
        <end position="272"/>
    </location>
</feature>
<gene>
    <name evidence="7" type="ORF">QQ020_16700</name>
</gene>
<keyword evidence="7" id="KW-0378">Hydrolase</keyword>
<dbReference type="Pfam" id="PF14509">
    <property type="entry name" value="GH97_C"/>
    <property type="match status" value="1"/>
</dbReference>
<dbReference type="Pfam" id="PF10566">
    <property type="entry name" value="Glyco_hydro_97"/>
    <property type="match status" value="1"/>
</dbReference>
<dbReference type="Gene3D" id="3.20.20.70">
    <property type="entry name" value="Aldolase class I"/>
    <property type="match status" value="1"/>
</dbReference>
<evidence type="ECO:0000259" key="6">
    <source>
        <dbReference type="Pfam" id="PF14509"/>
    </source>
</evidence>
<feature type="domain" description="Glycosyl-hydrolase 97 C-terminal oligomerisation" evidence="6">
    <location>
        <begin position="540"/>
        <end position="635"/>
    </location>
</feature>
<dbReference type="InterPro" id="IPR029486">
    <property type="entry name" value="GH97_N"/>
</dbReference>
<dbReference type="PANTHER" id="PTHR35803:SF3">
    <property type="entry name" value="ALPHA-GLUCOSIDASE"/>
    <property type="match status" value="1"/>
</dbReference>
<dbReference type="InterPro" id="IPR019563">
    <property type="entry name" value="GH97_catalytic"/>
</dbReference>
<dbReference type="GO" id="GO:0016787">
    <property type="term" value="F:hydrolase activity"/>
    <property type="evidence" value="ECO:0007669"/>
    <property type="project" value="UniProtKB-KW"/>
</dbReference>
<dbReference type="Pfam" id="PF14508">
    <property type="entry name" value="GH97_N"/>
    <property type="match status" value="1"/>
</dbReference>
<name>A0ABT8L7H8_9BACT</name>
<dbReference type="Gene3D" id="2.70.98.10">
    <property type="match status" value="1"/>
</dbReference>
<dbReference type="RefSeq" id="WP_346759051.1">
    <property type="nucleotide sequence ID" value="NZ_JAUJEB010000003.1"/>
</dbReference>
<dbReference type="InterPro" id="IPR017853">
    <property type="entry name" value="GH"/>
</dbReference>
<evidence type="ECO:0000259" key="4">
    <source>
        <dbReference type="Pfam" id="PF10566"/>
    </source>
</evidence>
<evidence type="ECO:0000313" key="8">
    <source>
        <dbReference type="Proteomes" id="UP001172083"/>
    </source>
</evidence>
<dbReference type="InterPro" id="IPR029483">
    <property type="entry name" value="GH97_C"/>
</dbReference>
<dbReference type="SUPFAM" id="SSF51445">
    <property type="entry name" value="(Trans)glycosidases"/>
    <property type="match status" value="1"/>
</dbReference>
<comment type="cofactor">
    <cofactor evidence="1">
        <name>Ca(2+)</name>
        <dbReference type="ChEBI" id="CHEBI:29108"/>
    </cofactor>
</comment>
<dbReference type="PROSITE" id="PS51257">
    <property type="entry name" value="PROKAR_LIPOPROTEIN"/>
    <property type="match status" value="1"/>
</dbReference>
<evidence type="ECO:0000256" key="3">
    <source>
        <dbReference type="ARBA" id="ARBA00022837"/>
    </source>
</evidence>
<accession>A0ABT8L7H8</accession>
<protein>
    <submittedName>
        <fullName evidence="7">Glycoside hydrolase family 97 N-terminal domain-containing protein</fullName>
    </submittedName>
</protein>
<dbReference type="EMBL" id="JAUJEB010000003">
    <property type="protein sequence ID" value="MDN5213714.1"/>
    <property type="molecule type" value="Genomic_DNA"/>
</dbReference>
<evidence type="ECO:0000259" key="5">
    <source>
        <dbReference type="Pfam" id="PF14508"/>
    </source>
</evidence>
<dbReference type="InterPro" id="IPR052720">
    <property type="entry name" value="Glycosyl_hydrolase_97"/>
</dbReference>
<evidence type="ECO:0000313" key="7">
    <source>
        <dbReference type="EMBL" id="MDN5213714.1"/>
    </source>
</evidence>
<dbReference type="InterPro" id="IPR014718">
    <property type="entry name" value="GH-type_carb-bd"/>
</dbReference>
<keyword evidence="3" id="KW-0106">Calcium</keyword>
<reference evidence="7" key="1">
    <citation type="submission" date="2023-06" db="EMBL/GenBank/DDBJ databases">
        <title>Genomic of Agaribacillus aureum.</title>
        <authorList>
            <person name="Wang G."/>
        </authorList>
    </citation>
    <scope>NUCLEOTIDE SEQUENCE</scope>
    <source>
        <strain evidence="7">BMA12</strain>
    </source>
</reference>